<evidence type="ECO:0000313" key="2">
    <source>
        <dbReference type="EMBL" id="CAK9038617.1"/>
    </source>
</evidence>
<protein>
    <submittedName>
        <fullName evidence="2">Uncharacterized protein</fullName>
    </submittedName>
</protein>
<comment type="caution">
    <text evidence="2">The sequence shown here is derived from an EMBL/GenBank/DDBJ whole genome shotgun (WGS) entry which is preliminary data.</text>
</comment>
<feature type="region of interest" description="Disordered" evidence="1">
    <location>
        <begin position="696"/>
        <end position="715"/>
    </location>
</feature>
<sequence>MSCWKLYLGIQPCPSASFFKNGATGSMMPLGESGMFFQSRMSSHGQKTFLAATHLARFALPLNCCLCGLNFLMMDLKLDRAQQGLRQTPTAAQKAVITRVAERCAFFLSRLEMEMPKDFDWRSGFSKYEVEQAAHGLKLEAEAVDVPACAGTCDPSTLLSPEVFQAVSNPTNLFEQNLDHTLQIPGPRGAERREYIKLVLRELDCSKLRLRTHVKAVADVFAVPKPTPGRQREVWNGSTISDAAACPPKPRFLANPACFVDIQAKKGEQLYFSKRDVSTCFDTIKAPDSLQKWFGQPPVTLGELAALSGRSLQDLSVFVFDDDEKPLQPDKLLFPASTVWRMGFSWSSAVAQDCTVACCLRSGVAESAFMCMDQPLPLNQQELCGVATDDTVFVHRSQELAEHRLGRLDAAMEAAGMPKNPAKDVNWDSHMVALGCELFANPPTAEPSSVKVFGLFAAFIGLLLQPLTSPKALSRALGVKQWFCLLQRPMFSVFDSIYDFADETAPNHKVQVWLPTSVRNELAVATCLMPLLGADFSREYLNKIIACDACPDYGFGVASLDCKRSDAESFSQFAERQGDYIRLYRRPDDPPEKDRLGVPHRLPFHQEDFSIVISKRACWRAHSGILEAHGLLLAVKWLSRSAKHHGHRIPLLIDAKAILGAAAKGVKQRHRKRKTATASTSSRFLRHLAKLKQAMPRHGSAAAGVGHRGFAPATR</sequence>
<gene>
    <name evidence="2" type="ORF">CCMP2556_LOCUS21100</name>
</gene>
<accession>A0ABP0LJZ7</accession>
<keyword evidence="3" id="KW-1185">Reference proteome</keyword>
<evidence type="ECO:0000313" key="3">
    <source>
        <dbReference type="Proteomes" id="UP001642484"/>
    </source>
</evidence>
<reference evidence="2 3" key="1">
    <citation type="submission" date="2024-02" db="EMBL/GenBank/DDBJ databases">
        <authorList>
            <person name="Chen Y."/>
            <person name="Shah S."/>
            <person name="Dougan E. K."/>
            <person name="Thang M."/>
            <person name="Chan C."/>
        </authorList>
    </citation>
    <scope>NUCLEOTIDE SEQUENCE [LARGE SCALE GENOMIC DNA]</scope>
</reference>
<proteinExistence type="predicted"/>
<dbReference type="Proteomes" id="UP001642484">
    <property type="component" value="Unassembled WGS sequence"/>
</dbReference>
<evidence type="ECO:0000256" key="1">
    <source>
        <dbReference type="SAM" id="MobiDB-lite"/>
    </source>
</evidence>
<dbReference type="EMBL" id="CAXAMN010012603">
    <property type="protein sequence ID" value="CAK9038617.1"/>
    <property type="molecule type" value="Genomic_DNA"/>
</dbReference>
<name>A0ABP0LJZ7_9DINO</name>
<organism evidence="2 3">
    <name type="scientific">Durusdinium trenchii</name>
    <dbReference type="NCBI Taxonomy" id="1381693"/>
    <lineage>
        <taxon>Eukaryota</taxon>
        <taxon>Sar</taxon>
        <taxon>Alveolata</taxon>
        <taxon>Dinophyceae</taxon>
        <taxon>Suessiales</taxon>
        <taxon>Symbiodiniaceae</taxon>
        <taxon>Durusdinium</taxon>
    </lineage>
</organism>